<dbReference type="InterPro" id="IPR015943">
    <property type="entry name" value="WD40/YVTN_repeat-like_dom_sf"/>
</dbReference>
<dbReference type="PANTHER" id="PTHR47197">
    <property type="entry name" value="PROTEIN NIRF"/>
    <property type="match status" value="1"/>
</dbReference>
<protein>
    <submittedName>
        <fullName evidence="2">Uncharacterized protein</fullName>
    </submittedName>
</protein>
<name>A0A1C2IC78_ACITH</name>
<proteinExistence type="predicted"/>
<keyword evidence="1" id="KW-0732">Signal</keyword>
<reference evidence="2 3" key="1">
    <citation type="journal article" date="2016" name="Int. J. Mol. Sci.">
        <title>Comparative genomics of the extreme acidophile Acidithiobacillus thiooxidans reveals intraspecific divergence and niche adaptation.</title>
        <authorList>
            <person name="Zhang X."/>
            <person name="Feng X."/>
            <person name="Tao J."/>
            <person name="Ma L."/>
            <person name="Xiao Y."/>
            <person name="Liang Y."/>
            <person name="Liu X."/>
            <person name="Yin H."/>
        </authorList>
    </citation>
    <scope>NUCLEOTIDE SEQUENCE [LARGE SCALE GENOMIC DNA]</scope>
    <source>
        <strain evidence="2 3">A02</strain>
    </source>
</reference>
<organism evidence="2 3">
    <name type="scientific">Acidithiobacillus thiooxidans</name>
    <name type="common">Thiobacillus thiooxidans</name>
    <dbReference type="NCBI Taxonomy" id="930"/>
    <lineage>
        <taxon>Bacteria</taxon>
        <taxon>Pseudomonadati</taxon>
        <taxon>Pseudomonadota</taxon>
        <taxon>Acidithiobacillia</taxon>
        <taxon>Acidithiobacillales</taxon>
        <taxon>Acidithiobacillaceae</taxon>
        <taxon>Acidithiobacillus</taxon>
    </lineage>
</organism>
<dbReference type="PANTHER" id="PTHR47197:SF3">
    <property type="entry name" value="DIHYDRO-HEME D1 DEHYDROGENASE"/>
    <property type="match status" value="1"/>
</dbReference>
<evidence type="ECO:0000256" key="1">
    <source>
        <dbReference type="SAM" id="SignalP"/>
    </source>
</evidence>
<accession>A0A1C2IC78</accession>
<gene>
    <name evidence="2" type="ORF">A6P07_08080</name>
</gene>
<dbReference type="EMBL" id="LWSA01000100">
    <property type="protein sequence ID" value="OCX73586.1"/>
    <property type="molecule type" value="Genomic_DNA"/>
</dbReference>
<dbReference type="SUPFAM" id="SSF69322">
    <property type="entry name" value="Tricorn protease domain 2"/>
    <property type="match status" value="1"/>
</dbReference>
<dbReference type="InterPro" id="IPR051200">
    <property type="entry name" value="Host-pathogen_enzymatic-act"/>
</dbReference>
<comment type="caution">
    <text evidence="2">The sequence shown here is derived from an EMBL/GenBank/DDBJ whole genome shotgun (WGS) entry which is preliminary data.</text>
</comment>
<sequence length="358" mass="39862">MRFIRYGKIIAWVLPIMISFTAFAQAQTVSFKLIKVIPLPTVDRGGDVVSYDPSNHKVYVSMGKTDAGGVIINADNDTLVKVVRNGIVRPGGIAWNNKYVYWTSDVHLKENKGGKDVTVKRFGRVVVVDKNNWKTVDSFTTIGTGADGIWADQKLGRLYVGLDNSNWIEEYSLGKHPVFIGKISLYPETGDGPDLGVLVSAQHLLYMPDDSWEEKINLRTNQIETKTNIAPYFPVSSISHHPNTKGQIYDPQSKTIWVGTNRSKVFVFDANNLHVINQLPARAGVDQIAYDPTYHFVYAFESDAKGFNVYNAQTMKPVTFVSTGYGKTHTGAVDPSNHKIFVYVGEAHAVYVYQPVHG</sequence>
<dbReference type="Gene3D" id="2.130.10.10">
    <property type="entry name" value="YVTN repeat-like/Quinoprotein amine dehydrogenase"/>
    <property type="match status" value="1"/>
</dbReference>
<feature type="chain" id="PRO_5008663411" evidence="1">
    <location>
        <begin position="25"/>
        <end position="358"/>
    </location>
</feature>
<evidence type="ECO:0000313" key="2">
    <source>
        <dbReference type="EMBL" id="OCX73586.1"/>
    </source>
</evidence>
<feature type="signal peptide" evidence="1">
    <location>
        <begin position="1"/>
        <end position="24"/>
    </location>
</feature>
<dbReference type="AlphaFoldDB" id="A0A1C2IC78"/>
<dbReference type="Proteomes" id="UP000094893">
    <property type="component" value="Unassembled WGS sequence"/>
</dbReference>
<evidence type="ECO:0000313" key="3">
    <source>
        <dbReference type="Proteomes" id="UP000094893"/>
    </source>
</evidence>